<dbReference type="InterPro" id="IPR043017">
    <property type="entry name" value="WIYLD_dom_sf"/>
</dbReference>
<evidence type="ECO:0000256" key="1">
    <source>
        <dbReference type="SAM" id="MobiDB-lite"/>
    </source>
</evidence>
<feature type="region of interest" description="Disordered" evidence="1">
    <location>
        <begin position="236"/>
        <end position="303"/>
    </location>
</feature>
<evidence type="ECO:0000313" key="3">
    <source>
        <dbReference type="EMBL" id="OAE24246.1"/>
    </source>
</evidence>
<evidence type="ECO:0000259" key="2">
    <source>
        <dbReference type="Pfam" id="PF10440"/>
    </source>
</evidence>
<feature type="region of interest" description="Disordered" evidence="1">
    <location>
        <begin position="143"/>
        <end position="171"/>
    </location>
</feature>
<dbReference type="Proteomes" id="UP000077202">
    <property type="component" value="Unassembled WGS sequence"/>
</dbReference>
<comment type="caution">
    <text evidence="3">The sequence shown here is derived from an EMBL/GenBank/DDBJ whole genome shotgun (WGS) entry which is preliminary data.</text>
</comment>
<feature type="region of interest" description="Disordered" evidence="1">
    <location>
        <begin position="427"/>
        <end position="461"/>
    </location>
</feature>
<feature type="compositionally biased region" description="Low complexity" evidence="1">
    <location>
        <begin position="246"/>
        <end position="256"/>
    </location>
</feature>
<organism evidence="3 4">
    <name type="scientific">Marchantia polymorpha subsp. ruderalis</name>
    <dbReference type="NCBI Taxonomy" id="1480154"/>
    <lineage>
        <taxon>Eukaryota</taxon>
        <taxon>Viridiplantae</taxon>
        <taxon>Streptophyta</taxon>
        <taxon>Embryophyta</taxon>
        <taxon>Marchantiophyta</taxon>
        <taxon>Marchantiopsida</taxon>
        <taxon>Marchantiidae</taxon>
        <taxon>Marchantiales</taxon>
        <taxon>Marchantiaceae</taxon>
        <taxon>Marchantia</taxon>
    </lineage>
</organism>
<accession>A0A176VWJ0</accession>
<dbReference type="InterPro" id="IPR018848">
    <property type="entry name" value="WIYLD_domain"/>
</dbReference>
<protein>
    <recommendedName>
        <fullName evidence="2">WIYLD domain-containing protein</fullName>
    </recommendedName>
</protein>
<dbReference type="EMBL" id="LVLJ01002673">
    <property type="protein sequence ID" value="OAE24246.1"/>
    <property type="molecule type" value="Genomic_DNA"/>
</dbReference>
<evidence type="ECO:0000313" key="4">
    <source>
        <dbReference type="Proteomes" id="UP000077202"/>
    </source>
</evidence>
<sequence length="461" mass="51972">MPTHKPIRVCNCQGVKTFGVIPQSKAPIQPILKRRILMAESSNQGRRHQAFQAMIALGFEWVEVDRALEDLLQFYDFNWDYIEANSYYNLVDWILNRRPILVTNLAYQEKDTQRSEPVITELSRLQALHPILLPLELPVDRSSLAEDEGPEDGRNPPSPVDESQSASKYPVDLDMSPLSRIRVLNPKVKPPMEKEVPIEDTARGISKIPINRKRNLQNLDVFLEIPLLHEVSAQTEHMNSTADLGPSPSHSSSVSVKRLTDPASPDSESKQFDCSSQTDKHISLHESGQRVIPCESSRTELDKGKQISQLTDLEEGGVSQQGVRYRLDSNLTYNPQRNLRFKDRISTEATDHYSSPRFHEMKVTKEYLSDVLTVTGMCFGQITAHSEYSEMQCETFSTFDFEPSTLDTIQVLVREMSHEYFCHTSRASSLSSGSSSGSTSTFISPFEDAESPPESPTVPKP</sequence>
<keyword evidence="4" id="KW-1185">Reference proteome</keyword>
<gene>
    <name evidence="3" type="ORF">AXG93_3083s1250</name>
</gene>
<reference evidence="3" key="1">
    <citation type="submission" date="2016-03" db="EMBL/GenBank/DDBJ databases">
        <title>Mechanisms controlling the formation of the plant cell surface in tip-growing cells are functionally conserved among land plants.</title>
        <authorList>
            <person name="Honkanen S."/>
            <person name="Jones V.A."/>
            <person name="Morieri G."/>
            <person name="Champion C."/>
            <person name="Hetherington A.J."/>
            <person name="Kelly S."/>
            <person name="Saint-Marcoux D."/>
            <person name="Proust H."/>
            <person name="Prescott H."/>
            <person name="Dolan L."/>
        </authorList>
    </citation>
    <scope>NUCLEOTIDE SEQUENCE [LARGE SCALE GENOMIC DNA]</scope>
    <source>
        <tissue evidence="3">Whole gametophyte</tissue>
    </source>
</reference>
<feature type="compositionally biased region" description="Low complexity" evidence="1">
    <location>
        <begin position="428"/>
        <end position="441"/>
    </location>
</feature>
<name>A0A176VWJ0_MARPO</name>
<dbReference type="AlphaFoldDB" id="A0A176VWJ0"/>
<feature type="domain" description="WIYLD" evidence="2">
    <location>
        <begin position="42"/>
        <end position="96"/>
    </location>
</feature>
<feature type="compositionally biased region" description="Basic and acidic residues" evidence="1">
    <location>
        <begin position="278"/>
        <end position="288"/>
    </location>
</feature>
<proteinExistence type="predicted"/>
<dbReference type="Pfam" id="PF10440">
    <property type="entry name" value="WIYLD"/>
    <property type="match status" value="1"/>
</dbReference>
<dbReference type="Gene3D" id="1.10.8.850">
    <property type="entry name" value="Histone-lysine N methyltransferase , C-terminal domain-like"/>
    <property type="match status" value="1"/>
</dbReference>